<dbReference type="STRING" id="660521.SAMN04487949_3393"/>
<dbReference type="EMBL" id="FNHL01000005">
    <property type="protein sequence ID" value="SDN10754.1"/>
    <property type="molecule type" value="Genomic_DNA"/>
</dbReference>
<accession>A0A1G9YNV7</accession>
<dbReference type="RefSeq" id="WP_089699380.1">
    <property type="nucleotide sequence ID" value="NZ_FNHL01000005.1"/>
</dbReference>
<dbReference type="Pfam" id="PF12840">
    <property type="entry name" value="HTH_20"/>
    <property type="match status" value="1"/>
</dbReference>
<organism evidence="1 2">
    <name type="scientific">Halogranum gelatinilyticum</name>
    <dbReference type="NCBI Taxonomy" id="660521"/>
    <lineage>
        <taxon>Archaea</taxon>
        <taxon>Methanobacteriati</taxon>
        <taxon>Methanobacteriota</taxon>
        <taxon>Stenosarchaea group</taxon>
        <taxon>Halobacteria</taxon>
        <taxon>Halobacteriales</taxon>
        <taxon>Haloferacaceae</taxon>
    </lineage>
</organism>
<protein>
    <submittedName>
        <fullName evidence="1">Helix-turn-helix domain-containing protein</fullName>
    </submittedName>
</protein>
<dbReference type="InterPro" id="IPR036388">
    <property type="entry name" value="WH-like_DNA-bd_sf"/>
</dbReference>
<evidence type="ECO:0000313" key="2">
    <source>
        <dbReference type="Proteomes" id="UP000199451"/>
    </source>
</evidence>
<dbReference type="AlphaFoldDB" id="A0A1G9YNV7"/>
<dbReference type="Gene3D" id="1.10.10.10">
    <property type="entry name" value="Winged helix-like DNA-binding domain superfamily/Winged helix DNA-binding domain"/>
    <property type="match status" value="1"/>
</dbReference>
<dbReference type="InterPro" id="IPR036390">
    <property type="entry name" value="WH_DNA-bd_sf"/>
</dbReference>
<name>A0A1G9YNV7_9EURY</name>
<dbReference type="InterPro" id="IPR011991">
    <property type="entry name" value="ArsR-like_HTH"/>
</dbReference>
<proteinExistence type="predicted"/>
<sequence length="124" mass="14167">MVRDPFARDEPDLQVVLDALDDPDCRAIIEQLDDALTASELAEHCDIPSSTLYRKLDLLSDASLIDEQTEIRSNGRHRTRYVRNFDTVNITCGDDRSLDVTVERATQSLDEQLSDLWTEVRKET</sequence>
<gene>
    <name evidence="1" type="ORF">SAMN04487949_3393</name>
</gene>
<dbReference type="SUPFAM" id="SSF46785">
    <property type="entry name" value="Winged helix' DNA-binding domain"/>
    <property type="match status" value="1"/>
</dbReference>
<reference evidence="2" key="1">
    <citation type="submission" date="2016-10" db="EMBL/GenBank/DDBJ databases">
        <authorList>
            <person name="Varghese N."/>
            <person name="Submissions S."/>
        </authorList>
    </citation>
    <scope>NUCLEOTIDE SEQUENCE [LARGE SCALE GENOMIC DNA]</scope>
    <source>
        <strain evidence="2">CGMCC 1.10119</strain>
    </source>
</reference>
<keyword evidence="2" id="KW-1185">Reference proteome</keyword>
<evidence type="ECO:0000313" key="1">
    <source>
        <dbReference type="EMBL" id="SDN10754.1"/>
    </source>
</evidence>
<dbReference type="CDD" id="cd00090">
    <property type="entry name" value="HTH_ARSR"/>
    <property type="match status" value="1"/>
</dbReference>
<dbReference type="OrthoDB" id="10985at2157"/>
<dbReference type="Proteomes" id="UP000199451">
    <property type="component" value="Unassembled WGS sequence"/>
</dbReference>